<dbReference type="Proteomes" id="UP000535543">
    <property type="component" value="Unassembled WGS sequence"/>
</dbReference>
<feature type="domain" description="GGDEF" evidence="2">
    <location>
        <begin position="229"/>
        <end position="365"/>
    </location>
</feature>
<dbReference type="CDD" id="cd01949">
    <property type="entry name" value="GGDEF"/>
    <property type="match status" value="1"/>
</dbReference>
<name>A0A848KMD2_9NOCA</name>
<evidence type="ECO:0000256" key="1">
    <source>
        <dbReference type="SAM" id="Phobius"/>
    </source>
</evidence>
<evidence type="ECO:0000313" key="4">
    <source>
        <dbReference type="Proteomes" id="UP000535543"/>
    </source>
</evidence>
<dbReference type="SUPFAM" id="SSF55073">
    <property type="entry name" value="Nucleotide cyclase"/>
    <property type="match status" value="1"/>
</dbReference>
<dbReference type="PROSITE" id="PS50887">
    <property type="entry name" value="GGDEF"/>
    <property type="match status" value="1"/>
</dbReference>
<dbReference type="GO" id="GO:0052621">
    <property type="term" value="F:diguanylate cyclase activity"/>
    <property type="evidence" value="ECO:0007669"/>
    <property type="project" value="TreeGrafter"/>
</dbReference>
<dbReference type="InterPro" id="IPR043128">
    <property type="entry name" value="Rev_trsase/Diguanyl_cyclase"/>
</dbReference>
<dbReference type="InterPro" id="IPR050469">
    <property type="entry name" value="Diguanylate_Cyclase"/>
</dbReference>
<keyword evidence="4" id="KW-1185">Reference proteome</keyword>
<dbReference type="AlphaFoldDB" id="A0A848KMD2"/>
<dbReference type="PANTHER" id="PTHR45138">
    <property type="entry name" value="REGULATORY COMPONENTS OF SENSORY TRANSDUCTION SYSTEM"/>
    <property type="match status" value="1"/>
</dbReference>
<feature type="transmembrane region" description="Helical" evidence="1">
    <location>
        <begin position="171"/>
        <end position="191"/>
    </location>
</feature>
<keyword evidence="1" id="KW-0472">Membrane</keyword>
<feature type="transmembrane region" description="Helical" evidence="1">
    <location>
        <begin position="89"/>
        <end position="107"/>
    </location>
</feature>
<keyword evidence="1" id="KW-0812">Transmembrane</keyword>
<dbReference type="GO" id="GO:1902201">
    <property type="term" value="P:negative regulation of bacterial-type flagellum-dependent cell motility"/>
    <property type="evidence" value="ECO:0007669"/>
    <property type="project" value="TreeGrafter"/>
</dbReference>
<sequence>MAGNLDLREWWNDPFDRGWLLSFFESRSLTGVVRVLIALCAGVLGAVPALVLLSPTGPTGLPGRIALFVIAVGTYGWAARWLAGDWPTQVTSFLFIIWSDVAITFCIASDTDALAGLAGSTSFVLIGAYVTFFHGPKTLACHLVWAFASTVAVAIPLIIGADPALAVAKLLVLLVANVAVPPLLQFSFWLIRSDAVDSLVDPLTGLLNRRGLHSRVPLLVDQDSAVDSAQLVMITIDLDHFKEVNDTLGHATGDEVLVRTALRIKSVVRGSAVLARLGGEEFVVMDVVPADVITELAERIQQAIGAPATHAPVTASVGVAAIPARDWLLSVASPTEQLDALLDRADHAMYRAKNSGRNTVAIDLGTGS</sequence>
<evidence type="ECO:0000313" key="3">
    <source>
        <dbReference type="EMBL" id="NMN98124.1"/>
    </source>
</evidence>
<dbReference type="Gene3D" id="3.30.70.270">
    <property type="match status" value="1"/>
</dbReference>
<keyword evidence="1" id="KW-1133">Transmembrane helix</keyword>
<dbReference type="GO" id="GO:0005886">
    <property type="term" value="C:plasma membrane"/>
    <property type="evidence" value="ECO:0007669"/>
    <property type="project" value="TreeGrafter"/>
</dbReference>
<organism evidence="3 4">
    <name type="scientific">Antrihabitans stalactiti</name>
    <dbReference type="NCBI Taxonomy" id="2584121"/>
    <lineage>
        <taxon>Bacteria</taxon>
        <taxon>Bacillati</taxon>
        <taxon>Actinomycetota</taxon>
        <taxon>Actinomycetes</taxon>
        <taxon>Mycobacteriales</taxon>
        <taxon>Nocardiaceae</taxon>
        <taxon>Antrihabitans</taxon>
    </lineage>
</organism>
<feature type="transmembrane region" description="Helical" evidence="1">
    <location>
        <begin position="139"/>
        <end position="159"/>
    </location>
</feature>
<comment type="caution">
    <text evidence="3">The sequence shown here is derived from an EMBL/GenBank/DDBJ whole genome shotgun (WGS) entry which is preliminary data.</text>
</comment>
<dbReference type="EMBL" id="VCQU01000009">
    <property type="protein sequence ID" value="NMN98124.1"/>
    <property type="molecule type" value="Genomic_DNA"/>
</dbReference>
<accession>A0A848KMD2</accession>
<evidence type="ECO:0000259" key="2">
    <source>
        <dbReference type="PROSITE" id="PS50887"/>
    </source>
</evidence>
<dbReference type="NCBIfam" id="TIGR00254">
    <property type="entry name" value="GGDEF"/>
    <property type="match status" value="1"/>
</dbReference>
<dbReference type="InterPro" id="IPR029787">
    <property type="entry name" value="Nucleotide_cyclase"/>
</dbReference>
<gene>
    <name evidence="3" type="ORF">FGL95_24080</name>
</gene>
<dbReference type="InterPro" id="IPR000160">
    <property type="entry name" value="GGDEF_dom"/>
</dbReference>
<feature type="transmembrane region" description="Helical" evidence="1">
    <location>
        <begin position="65"/>
        <end position="83"/>
    </location>
</feature>
<dbReference type="PANTHER" id="PTHR45138:SF9">
    <property type="entry name" value="DIGUANYLATE CYCLASE DGCM-RELATED"/>
    <property type="match status" value="1"/>
</dbReference>
<feature type="transmembrane region" description="Helical" evidence="1">
    <location>
        <begin position="114"/>
        <end position="133"/>
    </location>
</feature>
<dbReference type="RefSeq" id="WP_169591804.1">
    <property type="nucleotide sequence ID" value="NZ_VCQU01000009.1"/>
</dbReference>
<reference evidence="3 4" key="2">
    <citation type="submission" date="2020-06" db="EMBL/GenBank/DDBJ databases">
        <title>Antribacter stalactiti gen. nov., sp. nov., a new member of the family Nacardiaceae isolated from a cave.</title>
        <authorList>
            <person name="Kim I.S."/>
        </authorList>
    </citation>
    <scope>NUCLEOTIDE SEQUENCE [LARGE SCALE GENOMIC DNA]</scope>
    <source>
        <strain evidence="3 4">YC2-7</strain>
    </source>
</reference>
<proteinExistence type="predicted"/>
<protein>
    <submittedName>
        <fullName evidence="3">GGDEF domain-containing protein</fullName>
    </submittedName>
</protein>
<reference evidence="3 4" key="1">
    <citation type="submission" date="2019-05" db="EMBL/GenBank/DDBJ databases">
        <authorList>
            <person name="Lee S.D."/>
        </authorList>
    </citation>
    <scope>NUCLEOTIDE SEQUENCE [LARGE SCALE GENOMIC DNA]</scope>
    <source>
        <strain evidence="3 4">YC2-7</strain>
    </source>
</reference>
<dbReference type="SMART" id="SM00267">
    <property type="entry name" value="GGDEF"/>
    <property type="match status" value="1"/>
</dbReference>
<dbReference type="Pfam" id="PF00990">
    <property type="entry name" value="GGDEF"/>
    <property type="match status" value="1"/>
</dbReference>
<dbReference type="GO" id="GO:0043709">
    <property type="term" value="P:cell adhesion involved in single-species biofilm formation"/>
    <property type="evidence" value="ECO:0007669"/>
    <property type="project" value="TreeGrafter"/>
</dbReference>
<feature type="transmembrane region" description="Helical" evidence="1">
    <location>
        <begin position="31"/>
        <end position="53"/>
    </location>
</feature>